<dbReference type="RefSeq" id="WP_145266785.1">
    <property type="nucleotide sequence ID" value="NZ_CP036316.1"/>
</dbReference>
<dbReference type="InterPro" id="IPR016454">
    <property type="entry name" value="Cysteine_dSase"/>
</dbReference>
<dbReference type="SUPFAM" id="SSF53383">
    <property type="entry name" value="PLP-dependent transferases"/>
    <property type="match status" value="1"/>
</dbReference>
<dbReference type="PIRSF" id="PIRSF005572">
    <property type="entry name" value="NifS"/>
    <property type="match status" value="1"/>
</dbReference>
<reference evidence="11 12" key="1">
    <citation type="submission" date="2019-02" db="EMBL/GenBank/DDBJ databases">
        <title>Deep-cultivation of Planctomycetes and their phenomic and genomic characterization uncovers novel biology.</title>
        <authorList>
            <person name="Wiegand S."/>
            <person name="Jogler M."/>
            <person name="Boedeker C."/>
            <person name="Pinto D."/>
            <person name="Vollmers J."/>
            <person name="Rivas-Marin E."/>
            <person name="Kohn T."/>
            <person name="Peeters S.H."/>
            <person name="Heuer A."/>
            <person name="Rast P."/>
            <person name="Oberbeckmann S."/>
            <person name="Bunk B."/>
            <person name="Jeske O."/>
            <person name="Meyerdierks A."/>
            <person name="Storesund J.E."/>
            <person name="Kallscheuer N."/>
            <person name="Luecker S."/>
            <person name="Lage O.M."/>
            <person name="Pohl T."/>
            <person name="Merkel B.J."/>
            <person name="Hornburger P."/>
            <person name="Mueller R.-W."/>
            <person name="Bruemmer F."/>
            <person name="Labrenz M."/>
            <person name="Spormann A.M."/>
            <person name="Op den Camp H."/>
            <person name="Overmann J."/>
            <person name="Amann R."/>
            <person name="Jetten M.S.M."/>
            <person name="Mascher T."/>
            <person name="Medema M.H."/>
            <person name="Devos D.P."/>
            <person name="Kaster A.-K."/>
            <person name="Ovreas L."/>
            <person name="Rohde M."/>
            <person name="Galperin M.Y."/>
            <person name="Jogler C."/>
        </authorList>
    </citation>
    <scope>NUCLEOTIDE SEQUENCE [LARGE SCALE GENOMIC DNA]</scope>
    <source>
        <strain evidence="11 12">V22</strain>
    </source>
</reference>
<dbReference type="PANTHER" id="PTHR11601:SF34">
    <property type="entry name" value="CYSTEINE DESULFURASE"/>
    <property type="match status" value="1"/>
</dbReference>
<dbReference type="EMBL" id="CP036316">
    <property type="protein sequence ID" value="QDT67102.1"/>
    <property type="molecule type" value="Genomic_DNA"/>
</dbReference>
<dbReference type="KEGG" id="chya:V22_43750"/>
<evidence type="ECO:0000256" key="1">
    <source>
        <dbReference type="ARBA" id="ARBA00001933"/>
    </source>
</evidence>
<dbReference type="Gene3D" id="1.10.260.50">
    <property type="match status" value="1"/>
</dbReference>
<evidence type="ECO:0000259" key="10">
    <source>
        <dbReference type="Pfam" id="PF00266"/>
    </source>
</evidence>
<dbReference type="InterPro" id="IPR000192">
    <property type="entry name" value="Aminotrans_V_dom"/>
</dbReference>
<keyword evidence="9" id="KW-0175">Coiled coil</keyword>
<feature type="domain" description="Aminotransferase class V" evidence="10">
    <location>
        <begin position="5"/>
        <end position="365"/>
    </location>
</feature>
<dbReference type="Proteomes" id="UP000319976">
    <property type="component" value="Chromosome"/>
</dbReference>
<dbReference type="EC" id="2.8.1.7" evidence="11"/>
<dbReference type="OrthoDB" id="9808002at2"/>
<evidence type="ECO:0000313" key="11">
    <source>
        <dbReference type="EMBL" id="QDT67102.1"/>
    </source>
</evidence>
<sequence length="381" mass="40662">MTEPIYLDNNATTLPREEVLAAMQEAAYVGFANPGSRHAAGRAARRFLEDSREAIAEIIDCDSSELFFTSGGTESTNLALRGLAARGKPGEIIVPAGEHPATEETVKSLCQHGWKLRELKLHGTGLVDWSSLPTADAETSPNRIATLLHANNETGVIQDLAPFHDWQQESPIPLHLDAVQAVGKIPVSFRQLGATTLSFGAHKFHGPRGIGGLVVRSGVKLAPQFTGGFQERELRPGTEPVALAVGMAKALELAVADQKARMQQLAALRDHFEAELAKACGPIVINGADAPRLPNTANVAFPGIDGEALLITLDLERIACSLGSACQSGSVEPSPVLVAMGLPKEVYHSSVRFSLSSLTTKEEIDEAVLRIVRVVESLKII</sequence>
<evidence type="ECO:0000256" key="3">
    <source>
        <dbReference type="ARBA" id="ARBA00022679"/>
    </source>
</evidence>
<dbReference type="GO" id="GO:0051536">
    <property type="term" value="F:iron-sulfur cluster binding"/>
    <property type="evidence" value="ECO:0007669"/>
    <property type="project" value="UniProtKB-KW"/>
</dbReference>
<evidence type="ECO:0000256" key="4">
    <source>
        <dbReference type="ARBA" id="ARBA00022723"/>
    </source>
</evidence>
<dbReference type="PANTHER" id="PTHR11601">
    <property type="entry name" value="CYSTEINE DESULFURYLASE FAMILY MEMBER"/>
    <property type="match status" value="1"/>
</dbReference>
<evidence type="ECO:0000256" key="9">
    <source>
        <dbReference type="SAM" id="Coils"/>
    </source>
</evidence>
<evidence type="ECO:0000256" key="2">
    <source>
        <dbReference type="ARBA" id="ARBA00006490"/>
    </source>
</evidence>
<accession>A0A517TFG8</accession>
<keyword evidence="5" id="KW-0663">Pyridoxal phosphate</keyword>
<organism evidence="11 12">
    <name type="scientific">Calycomorphotria hydatis</name>
    <dbReference type="NCBI Taxonomy" id="2528027"/>
    <lineage>
        <taxon>Bacteria</taxon>
        <taxon>Pseudomonadati</taxon>
        <taxon>Planctomycetota</taxon>
        <taxon>Planctomycetia</taxon>
        <taxon>Planctomycetales</taxon>
        <taxon>Planctomycetaceae</taxon>
        <taxon>Calycomorphotria</taxon>
    </lineage>
</organism>
<comment type="catalytic activity">
    <reaction evidence="8">
        <text>(sulfur carrier)-H + L-cysteine = (sulfur carrier)-SH + L-alanine</text>
        <dbReference type="Rhea" id="RHEA:43892"/>
        <dbReference type="Rhea" id="RHEA-COMP:14737"/>
        <dbReference type="Rhea" id="RHEA-COMP:14739"/>
        <dbReference type="ChEBI" id="CHEBI:29917"/>
        <dbReference type="ChEBI" id="CHEBI:35235"/>
        <dbReference type="ChEBI" id="CHEBI:57972"/>
        <dbReference type="ChEBI" id="CHEBI:64428"/>
        <dbReference type="EC" id="2.8.1.7"/>
    </reaction>
</comment>
<comment type="similarity">
    <text evidence="2">Belongs to the class-V pyridoxal-phosphate-dependent aminotransferase family. NifS/IscS subfamily.</text>
</comment>
<keyword evidence="12" id="KW-1185">Reference proteome</keyword>
<dbReference type="InterPro" id="IPR015422">
    <property type="entry name" value="PyrdxlP-dep_Trfase_small"/>
</dbReference>
<keyword evidence="3 11" id="KW-0808">Transferase</keyword>
<dbReference type="InterPro" id="IPR015421">
    <property type="entry name" value="PyrdxlP-dep_Trfase_major"/>
</dbReference>
<evidence type="ECO:0000256" key="6">
    <source>
        <dbReference type="ARBA" id="ARBA00023004"/>
    </source>
</evidence>
<evidence type="ECO:0000313" key="12">
    <source>
        <dbReference type="Proteomes" id="UP000319976"/>
    </source>
</evidence>
<dbReference type="Gene3D" id="3.40.640.10">
    <property type="entry name" value="Type I PLP-dependent aspartate aminotransferase-like (Major domain)"/>
    <property type="match status" value="1"/>
</dbReference>
<dbReference type="Gene3D" id="3.90.1150.10">
    <property type="entry name" value="Aspartate Aminotransferase, domain 1"/>
    <property type="match status" value="1"/>
</dbReference>
<dbReference type="GO" id="GO:0031071">
    <property type="term" value="F:cysteine desulfurase activity"/>
    <property type="evidence" value="ECO:0007669"/>
    <property type="project" value="UniProtKB-EC"/>
</dbReference>
<dbReference type="AlphaFoldDB" id="A0A517TFG8"/>
<name>A0A517TFG8_9PLAN</name>
<dbReference type="InterPro" id="IPR015424">
    <property type="entry name" value="PyrdxlP-dep_Trfase"/>
</dbReference>
<feature type="coiled-coil region" evidence="9">
    <location>
        <begin position="248"/>
        <end position="275"/>
    </location>
</feature>
<dbReference type="Pfam" id="PF00266">
    <property type="entry name" value="Aminotran_5"/>
    <property type="match status" value="1"/>
</dbReference>
<dbReference type="GO" id="GO:0046872">
    <property type="term" value="F:metal ion binding"/>
    <property type="evidence" value="ECO:0007669"/>
    <property type="project" value="UniProtKB-KW"/>
</dbReference>
<keyword evidence="7" id="KW-0411">Iron-sulfur</keyword>
<gene>
    <name evidence="11" type="primary">iscS</name>
    <name evidence="11" type="ORF">V22_43750</name>
</gene>
<evidence type="ECO:0000256" key="8">
    <source>
        <dbReference type="ARBA" id="ARBA00050776"/>
    </source>
</evidence>
<evidence type="ECO:0000256" key="5">
    <source>
        <dbReference type="ARBA" id="ARBA00022898"/>
    </source>
</evidence>
<keyword evidence="4" id="KW-0479">Metal-binding</keyword>
<comment type="cofactor">
    <cofactor evidence="1">
        <name>pyridoxal 5'-phosphate</name>
        <dbReference type="ChEBI" id="CHEBI:597326"/>
    </cofactor>
</comment>
<proteinExistence type="inferred from homology"/>
<keyword evidence="6" id="KW-0408">Iron</keyword>
<protein>
    <submittedName>
        <fullName evidence="11">Cysteine desulfurase</fullName>
        <ecNumber evidence="11">2.8.1.7</ecNumber>
    </submittedName>
</protein>
<evidence type="ECO:0000256" key="7">
    <source>
        <dbReference type="ARBA" id="ARBA00023014"/>
    </source>
</evidence>